<sequence length="1632" mass="182120">MTDHGDFKPLWRLLVRAIQNLDPFPFEGFTDELHNKAKYDHLVRGMFDDIPVSPQFPPDDPEWHEAKLAGLSAASQLHRLAIASVSHSVLCLSPSLAEHDNKHVKDRIDATATGLRYVTVSVLHELSLLTGFFDFAKEQMMCDQFIDASVDWDEAKGNHHLFSISVLLMADWLQTDPQTIPGYGPYYWERASYEFLKVWSQRIHDTQMKGDAQKADQLVQWPIPTFDVMNAFYDSIIHSSVGATAKDTEYIQAVTASLKRLSGAEDIVNDWKTYSETLEDTYKTLKTSLWQQAVDATYTDFKWCALYEWAYDSWESEKYLYQENHYELVFMSEPHSRPEDCGQLDSAVVEPPAFTTPIGYGSDEDGSEQEEDEEFCLPGVLDSQQRQRAYKPTSEQCVTLIGFNKGNLFAVSSQAFHTTSGLRAVDSKAAQAHNPYEDIGRLAVGHVVFCWSYSSRRYEHVGITSIEQASSSVKNLEIVPSHGFLQSCQASAFLIPQNSPHGTLKSVKDLIKTIPTNERMAHLRSFPEMKTFFVTHDIFALQKRLDIELFGEPSPPGEEELRSGKELHDCSPYLTVCGRRTSARNGIPLDRLQTHYYLSADSSECPLPSAYQLPELTIVDLPHVQQFEHGLLQIHADGTRGAGVVYLAPECNPSKLVRESFYPFHATVHKHALKTGFNPSSTIKTTFDQDPWPADTEFHQTTKQMSGVDIEYEKYLTEEGYEVSTVRIPLLDKLQQGLNSKFNKSIEPLYRATCTTTKDAIRATVQFHKAPLIPFISSAGLNVNVFDVDFSSKIGVDLTLPVIFQEMVVDIDNFFGDTTGAFYEYDPQVRAAKGTRHIVVGEESDSSSRRVFFDSLRAKVSRALAEYSHPGRANKMNGIPERKLAEITKRLLGETDPDISDLINLVCYEDQEIHDASQSIINDMMFYQMDDGNREDFTTQGKPTSLPYSLADGLSQELKDFLHDKYAPAYLCRSVVMTEKYETKFTDKERKKLWYWWEGNGDKCLAKSKEYTDINSLTTIEAMKQSHRSVLSKFRNDDPKYWADKKATTLQREPVMDHVMANLIREKQNVINKQCCIMNTLSPISKVADQWFQNMVLYSHKIGLEHPFTGRNEAIAEKWLQESLQSLISKTIQRDGGIESAVAAELLDDVQGFEEANDLDQGKSAEERATQMVKVMSPVINEAKTWFSAWEKISDKVGTTINGSKLLKGLFTSSMAAFFVGLSLWKMSGLISDWDSLSDFSRAQVALETLKVATKGVGNAIDAWKVWKGRTASVDLDQLDIALMDQGTDKGVPVEGSGGGKWNEPVNETPDDLPPAAASTAEELSLTGKILKGVNAFLGLGAAIAMAFSLINDWGSMSTVDKILNMLSLVVTTLTVVLDLAELSATVGLFALTTIPVLGQVLTVIGVLLAIVSFFIHLFWPPDPPPPDPIATFIGKTGQPLIASFDDAQDLQLSYDINTDNVSPGSTASITVSARNDTSKDISMSNITVRILTGDSSNCLFSDANELFLVQDTESDKDKPGHVYITPASNGDGTLPHSDRIGTDHYYHQQNLKIAGAKETYDNALGKFVLKSGQSIKAVWTATVYGEKGSSLIDAVENWGDNKSHKEFRVHREEGDSSAHSWVPRLSFCTGS</sequence>
<keyword evidence="1" id="KW-1133">Transmembrane helix</keyword>
<dbReference type="GeneID" id="37070419"/>
<protein>
    <submittedName>
        <fullName evidence="2">Uncharacterized protein</fullName>
    </submittedName>
</protein>
<keyword evidence="1" id="KW-0472">Membrane</keyword>
<feature type="transmembrane region" description="Helical" evidence="1">
    <location>
        <begin position="1363"/>
        <end position="1385"/>
    </location>
</feature>
<comment type="caution">
    <text evidence="2">The sequence shown here is derived from an EMBL/GenBank/DDBJ whole genome shotgun (WGS) entry which is preliminary data.</text>
</comment>
<feature type="transmembrane region" description="Helical" evidence="1">
    <location>
        <begin position="1334"/>
        <end position="1351"/>
    </location>
</feature>
<accession>A0A317VTS8</accession>
<organism evidence="2 3">
    <name type="scientific">Aspergillus heteromorphus CBS 117.55</name>
    <dbReference type="NCBI Taxonomy" id="1448321"/>
    <lineage>
        <taxon>Eukaryota</taxon>
        <taxon>Fungi</taxon>
        <taxon>Dikarya</taxon>
        <taxon>Ascomycota</taxon>
        <taxon>Pezizomycotina</taxon>
        <taxon>Eurotiomycetes</taxon>
        <taxon>Eurotiomycetidae</taxon>
        <taxon>Eurotiales</taxon>
        <taxon>Aspergillaceae</taxon>
        <taxon>Aspergillus</taxon>
        <taxon>Aspergillus subgen. Circumdati</taxon>
    </lineage>
</organism>
<gene>
    <name evidence="2" type="ORF">BO70DRAFT_430745</name>
</gene>
<keyword evidence="3" id="KW-1185">Reference proteome</keyword>
<evidence type="ECO:0000313" key="2">
    <source>
        <dbReference type="EMBL" id="PWY76258.1"/>
    </source>
</evidence>
<reference evidence="2 3" key="1">
    <citation type="submission" date="2016-12" db="EMBL/GenBank/DDBJ databases">
        <title>The genomes of Aspergillus section Nigri reveals drivers in fungal speciation.</title>
        <authorList>
            <consortium name="DOE Joint Genome Institute"/>
            <person name="Vesth T.C."/>
            <person name="Nybo J."/>
            <person name="Theobald S."/>
            <person name="Brandl J."/>
            <person name="Frisvad J.C."/>
            <person name="Nielsen K.F."/>
            <person name="Lyhne E.K."/>
            <person name="Kogle M.E."/>
            <person name="Kuo A."/>
            <person name="Riley R."/>
            <person name="Clum A."/>
            <person name="Nolan M."/>
            <person name="Lipzen A."/>
            <person name="Salamov A."/>
            <person name="Henrissat B."/>
            <person name="Wiebenga A."/>
            <person name="De Vries R.P."/>
            <person name="Grigoriev I.V."/>
            <person name="Mortensen U.H."/>
            <person name="Andersen M.R."/>
            <person name="Baker S.E."/>
        </authorList>
    </citation>
    <scope>NUCLEOTIDE SEQUENCE [LARGE SCALE GENOMIC DNA]</scope>
    <source>
        <strain evidence="2 3">CBS 117.55</strain>
    </source>
</reference>
<evidence type="ECO:0000313" key="3">
    <source>
        <dbReference type="Proteomes" id="UP000247233"/>
    </source>
</evidence>
<name>A0A317VTS8_9EURO</name>
<dbReference type="Proteomes" id="UP000247233">
    <property type="component" value="Unassembled WGS sequence"/>
</dbReference>
<evidence type="ECO:0000256" key="1">
    <source>
        <dbReference type="SAM" id="Phobius"/>
    </source>
</evidence>
<proteinExistence type="predicted"/>
<dbReference type="RefSeq" id="XP_025397622.1">
    <property type="nucleotide sequence ID" value="XM_025548182.1"/>
</dbReference>
<dbReference type="VEuPathDB" id="FungiDB:BO70DRAFT_430745"/>
<dbReference type="OrthoDB" id="4428759at2759"/>
<feature type="transmembrane region" description="Helical" evidence="1">
    <location>
        <begin position="1206"/>
        <end position="1225"/>
    </location>
</feature>
<keyword evidence="1" id="KW-0812">Transmembrane</keyword>
<feature type="transmembrane region" description="Helical" evidence="1">
    <location>
        <begin position="1397"/>
        <end position="1420"/>
    </location>
</feature>
<dbReference type="EMBL" id="MSFL01000020">
    <property type="protein sequence ID" value="PWY76258.1"/>
    <property type="molecule type" value="Genomic_DNA"/>
</dbReference>